<keyword evidence="4 10" id="KW-0472">Membrane</keyword>
<evidence type="ECO:0000256" key="2">
    <source>
        <dbReference type="ARBA" id="ARBA00022622"/>
    </source>
</evidence>
<comment type="caution">
    <text evidence="13">The sequence shown here is derived from an EMBL/GenBank/DDBJ whole genome shotgun (WGS) entry which is preliminary data.</text>
</comment>
<dbReference type="Pfam" id="PF02298">
    <property type="entry name" value="Cu_bind_like"/>
    <property type="match status" value="1"/>
</dbReference>
<evidence type="ECO:0000256" key="10">
    <source>
        <dbReference type="SAM" id="Phobius"/>
    </source>
</evidence>
<evidence type="ECO:0000256" key="1">
    <source>
        <dbReference type="ARBA" id="ARBA00004589"/>
    </source>
</evidence>
<evidence type="ECO:0000256" key="4">
    <source>
        <dbReference type="ARBA" id="ARBA00023136"/>
    </source>
</evidence>
<evidence type="ECO:0000256" key="8">
    <source>
        <dbReference type="ARBA" id="ARBA00035011"/>
    </source>
</evidence>
<sequence>MSFLQHCSLLTLLVLFLFFQIPVAVLSFQYKVGDLDSWGVPPPSKPGLYSLWSKNHNFTIGDSLLFLYPSSQDSVIQVTERAYNTCATSDPIRKMTDGNSVFNITTPGTFFFISGNRAHCQKHQRMQIRVPSADGKFFPPPGAGAPAPAAAGPSSYANAFGPMPMGLGSGAGSGAAGGLGISGVAGAVGSVIAGLFFWILV</sequence>
<evidence type="ECO:0000256" key="7">
    <source>
        <dbReference type="ARBA" id="ARBA00023288"/>
    </source>
</evidence>
<dbReference type="InterPro" id="IPR003245">
    <property type="entry name" value="Phytocyanin_dom"/>
</dbReference>
<reference evidence="13" key="1">
    <citation type="journal article" date="2023" name="GigaByte">
        <title>Genome assembly of the bearded iris, Iris pallida Lam.</title>
        <authorList>
            <person name="Bruccoleri R.E."/>
            <person name="Oakeley E.J."/>
            <person name="Faust A.M.E."/>
            <person name="Altorfer M."/>
            <person name="Dessus-Babus S."/>
            <person name="Burckhardt D."/>
            <person name="Oertli M."/>
            <person name="Naumann U."/>
            <person name="Petersen F."/>
            <person name="Wong J."/>
        </authorList>
    </citation>
    <scope>NUCLEOTIDE SEQUENCE</scope>
    <source>
        <strain evidence="13">GSM-AAB239-AS_SAM_17_03QT</strain>
    </source>
</reference>
<feature type="transmembrane region" description="Helical" evidence="10">
    <location>
        <begin position="175"/>
        <end position="200"/>
    </location>
</feature>
<keyword evidence="10" id="KW-0812">Transmembrane</keyword>
<dbReference type="Gene3D" id="2.60.40.420">
    <property type="entry name" value="Cupredoxins - blue copper proteins"/>
    <property type="match status" value="1"/>
</dbReference>
<dbReference type="GO" id="GO:0012505">
    <property type="term" value="C:endomembrane system"/>
    <property type="evidence" value="ECO:0007669"/>
    <property type="project" value="UniProtKB-SubCell"/>
</dbReference>
<keyword evidence="3 11" id="KW-0732">Signal</keyword>
<dbReference type="GO" id="GO:0009055">
    <property type="term" value="F:electron transfer activity"/>
    <property type="evidence" value="ECO:0007669"/>
    <property type="project" value="InterPro"/>
</dbReference>
<keyword evidence="10" id="KW-1133">Transmembrane helix</keyword>
<comment type="similarity">
    <text evidence="8">Belongs to the early nodulin-like (ENODL) family.</text>
</comment>
<keyword evidence="5" id="KW-1015">Disulfide bond</keyword>
<gene>
    <name evidence="13" type="ORF">M6B38_387625</name>
</gene>
<dbReference type="FunFam" id="2.60.40.420:FF:000010">
    <property type="entry name" value="Early nodulin-like protein 1"/>
    <property type="match status" value="1"/>
</dbReference>
<evidence type="ECO:0000259" key="12">
    <source>
        <dbReference type="PROSITE" id="PS51485"/>
    </source>
</evidence>
<comment type="subcellular location">
    <subcellularLocation>
        <location evidence="9">Endomembrane system</location>
        <topology evidence="9">Lipid-anchor</topology>
    </subcellularLocation>
    <subcellularLocation>
        <location evidence="1">Membrane</location>
        <topology evidence="1">Lipid-anchor</topology>
        <topology evidence="1">GPI-anchor</topology>
    </subcellularLocation>
</comment>
<accession>A0AAX6G2G7</accession>
<evidence type="ECO:0000256" key="6">
    <source>
        <dbReference type="ARBA" id="ARBA00023180"/>
    </source>
</evidence>
<dbReference type="InterPro" id="IPR039391">
    <property type="entry name" value="Phytocyanin-like"/>
</dbReference>
<evidence type="ECO:0000313" key="14">
    <source>
        <dbReference type="Proteomes" id="UP001140949"/>
    </source>
</evidence>
<evidence type="ECO:0000256" key="11">
    <source>
        <dbReference type="SAM" id="SignalP"/>
    </source>
</evidence>
<protein>
    <submittedName>
        <fullName evidence="13">Mavicyanin</fullName>
    </submittedName>
</protein>
<evidence type="ECO:0000256" key="9">
    <source>
        <dbReference type="ARBA" id="ARBA00037868"/>
    </source>
</evidence>
<keyword evidence="7" id="KW-0449">Lipoprotein</keyword>
<proteinExistence type="inferred from homology"/>
<dbReference type="PANTHER" id="PTHR33021:SF44">
    <property type="entry name" value="EARLY NODULIN-LIKE PROTEIN 8"/>
    <property type="match status" value="1"/>
</dbReference>
<dbReference type="InterPro" id="IPR008972">
    <property type="entry name" value="Cupredoxin"/>
</dbReference>
<feature type="chain" id="PRO_5043612743" evidence="11">
    <location>
        <begin position="28"/>
        <end position="201"/>
    </location>
</feature>
<dbReference type="CDD" id="cd11019">
    <property type="entry name" value="OsENODL1_like"/>
    <property type="match status" value="1"/>
</dbReference>
<evidence type="ECO:0000313" key="13">
    <source>
        <dbReference type="EMBL" id="KAJ6822712.1"/>
    </source>
</evidence>
<feature type="domain" description="Phytocyanin" evidence="12">
    <location>
        <begin position="28"/>
        <end position="132"/>
    </location>
</feature>
<evidence type="ECO:0000256" key="3">
    <source>
        <dbReference type="ARBA" id="ARBA00022729"/>
    </source>
</evidence>
<keyword evidence="6" id="KW-0325">Glycoprotein</keyword>
<dbReference type="InterPro" id="IPR041846">
    <property type="entry name" value="ENL_dom"/>
</dbReference>
<keyword evidence="2" id="KW-0336">GPI-anchor</keyword>
<dbReference type="PANTHER" id="PTHR33021">
    <property type="entry name" value="BLUE COPPER PROTEIN"/>
    <property type="match status" value="1"/>
</dbReference>
<dbReference type="SUPFAM" id="SSF49503">
    <property type="entry name" value="Cupredoxins"/>
    <property type="match status" value="1"/>
</dbReference>
<evidence type="ECO:0000256" key="5">
    <source>
        <dbReference type="ARBA" id="ARBA00023157"/>
    </source>
</evidence>
<keyword evidence="14" id="KW-1185">Reference proteome</keyword>
<dbReference type="GO" id="GO:0098552">
    <property type="term" value="C:side of membrane"/>
    <property type="evidence" value="ECO:0007669"/>
    <property type="project" value="UniProtKB-KW"/>
</dbReference>
<dbReference type="AlphaFoldDB" id="A0AAX6G2G7"/>
<dbReference type="EMBL" id="JANAVB010023996">
    <property type="protein sequence ID" value="KAJ6822712.1"/>
    <property type="molecule type" value="Genomic_DNA"/>
</dbReference>
<reference evidence="13" key="2">
    <citation type="submission" date="2023-04" db="EMBL/GenBank/DDBJ databases">
        <authorList>
            <person name="Bruccoleri R.E."/>
            <person name="Oakeley E.J."/>
            <person name="Faust A.-M."/>
            <person name="Dessus-Babus S."/>
            <person name="Altorfer M."/>
            <person name="Burckhardt D."/>
            <person name="Oertli M."/>
            <person name="Naumann U."/>
            <person name="Petersen F."/>
            <person name="Wong J."/>
        </authorList>
    </citation>
    <scope>NUCLEOTIDE SEQUENCE</scope>
    <source>
        <strain evidence="13">GSM-AAB239-AS_SAM_17_03QT</strain>
        <tissue evidence="13">Leaf</tissue>
    </source>
</reference>
<dbReference type="PROSITE" id="PS51485">
    <property type="entry name" value="PHYTOCYANIN"/>
    <property type="match status" value="1"/>
</dbReference>
<dbReference type="GO" id="GO:0005886">
    <property type="term" value="C:plasma membrane"/>
    <property type="evidence" value="ECO:0007669"/>
    <property type="project" value="TreeGrafter"/>
</dbReference>
<dbReference type="Proteomes" id="UP001140949">
    <property type="component" value="Unassembled WGS sequence"/>
</dbReference>
<name>A0AAX6G2G7_IRIPA</name>
<feature type="signal peptide" evidence="11">
    <location>
        <begin position="1"/>
        <end position="27"/>
    </location>
</feature>
<organism evidence="13 14">
    <name type="scientific">Iris pallida</name>
    <name type="common">Sweet iris</name>
    <dbReference type="NCBI Taxonomy" id="29817"/>
    <lineage>
        <taxon>Eukaryota</taxon>
        <taxon>Viridiplantae</taxon>
        <taxon>Streptophyta</taxon>
        <taxon>Embryophyta</taxon>
        <taxon>Tracheophyta</taxon>
        <taxon>Spermatophyta</taxon>
        <taxon>Magnoliopsida</taxon>
        <taxon>Liliopsida</taxon>
        <taxon>Asparagales</taxon>
        <taxon>Iridaceae</taxon>
        <taxon>Iridoideae</taxon>
        <taxon>Irideae</taxon>
        <taxon>Iris</taxon>
    </lineage>
</organism>